<feature type="repeat" description="ANK" evidence="3">
    <location>
        <begin position="459"/>
        <end position="491"/>
    </location>
</feature>
<feature type="repeat" description="ANK" evidence="3">
    <location>
        <begin position="525"/>
        <end position="557"/>
    </location>
</feature>
<keyword evidence="7" id="KW-1185">Reference proteome</keyword>
<evidence type="ECO:0000256" key="3">
    <source>
        <dbReference type="PROSITE-ProRule" id="PRU00023"/>
    </source>
</evidence>
<gene>
    <name evidence="6" type="ORF">INT44_008278</name>
</gene>
<evidence type="ECO:0000256" key="4">
    <source>
        <dbReference type="SAM" id="MobiDB-lite"/>
    </source>
</evidence>
<dbReference type="SMART" id="SM00248">
    <property type="entry name" value="ANK"/>
    <property type="match status" value="26"/>
</dbReference>
<proteinExistence type="predicted"/>
<dbReference type="OrthoDB" id="6718656at2759"/>
<feature type="repeat" description="ANK" evidence="3">
    <location>
        <begin position="787"/>
        <end position="819"/>
    </location>
</feature>
<feature type="repeat" description="ANK" evidence="3">
    <location>
        <begin position="30"/>
        <end position="62"/>
    </location>
</feature>
<feature type="repeat" description="ANK" evidence="3">
    <location>
        <begin position="558"/>
        <end position="590"/>
    </location>
</feature>
<name>A0A8H7PX15_9FUNG</name>
<dbReference type="Proteomes" id="UP000612746">
    <property type="component" value="Unassembled WGS sequence"/>
</dbReference>
<feature type="repeat" description="ANK" evidence="3">
    <location>
        <begin position="261"/>
        <end position="293"/>
    </location>
</feature>
<dbReference type="PANTHER" id="PTHR24123">
    <property type="entry name" value="ANKYRIN REPEAT-CONTAINING"/>
    <property type="match status" value="1"/>
</dbReference>
<evidence type="ECO:0000313" key="7">
    <source>
        <dbReference type="Proteomes" id="UP000612746"/>
    </source>
</evidence>
<feature type="repeat" description="ANK" evidence="3">
    <location>
        <begin position="162"/>
        <end position="194"/>
    </location>
</feature>
<evidence type="ECO:0000259" key="5">
    <source>
        <dbReference type="Pfam" id="PF06985"/>
    </source>
</evidence>
<feature type="repeat" description="ANK" evidence="3">
    <location>
        <begin position="360"/>
        <end position="392"/>
    </location>
</feature>
<dbReference type="InterPro" id="IPR002110">
    <property type="entry name" value="Ankyrin_rpt"/>
</dbReference>
<feature type="repeat" description="ANK" evidence="3">
    <location>
        <begin position="327"/>
        <end position="359"/>
    </location>
</feature>
<dbReference type="Pfam" id="PF00023">
    <property type="entry name" value="Ank"/>
    <property type="match status" value="1"/>
</dbReference>
<comment type="caution">
    <text evidence="6">The sequence shown here is derived from an EMBL/GenBank/DDBJ whole genome shotgun (WGS) entry which is preliminary data.</text>
</comment>
<feature type="repeat" description="ANK" evidence="3">
    <location>
        <begin position="96"/>
        <end position="128"/>
    </location>
</feature>
<feature type="region of interest" description="Disordered" evidence="4">
    <location>
        <begin position="1641"/>
        <end position="1667"/>
    </location>
</feature>
<reference evidence="6" key="1">
    <citation type="submission" date="2020-12" db="EMBL/GenBank/DDBJ databases">
        <title>Metabolic potential, ecology and presence of endohyphal bacteria is reflected in genomic diversity of Mucoromycotina.</title>
        <authorList>
            <person name="Muszewska A."/>
            <person name="Okrasinska A."/>
            <person name="Steczkiewicz K."/>
            <person name="Drgas O."/>
            <person name="Orlowska M."/>
            <person name="Perlinska-Lenart U."/>
            <person name="Aleksandrzak-Piekarczyk T."/>
            <person name="Szatraj K."/>
            <person name="Zielenkiewicz U."/>
            <person name="Pilsyk S."/>
            <person name="Malc E."/>
            <person name="Mieczkowski P."/>
            <person name="Kruszewska J.S."/>
            <person name="Biernat P."/>
            <person name="Pawlowska J."/>
        </authorList>
    </citation>
    <scope>NUCLEOTIDE SEQUENCE</scope>
    <source>
        <strain evidence="6">WA0000051536</strain>
    </source>
</reference>
<feature type="repeat" description="ANK" evidence="3">
    <location>
        <begin position="591"/>
        <end position="623"/>
    </location>
</feature>
<dbReference type="SUPFAM" id="SSF48403">
    <property type="entry name" value="Ankyrin repeat"/>
    <property type="match status" value="3"/>
</dbReference>
<dbReference type="InterPro" id="IPR051165">
    <property type="entry name" value="Multifunctional_ANK_Repeat"/>
</dbReference>
<dbReference type="PRINTS" id="PR01415">
    <property type="entry name" value="ANKYRIN"/>
</dbReference>
<dbReference type="PANTHER" id="PTHR24123:SF33">
    <property type="entry name" value="PROTEIN HOS4"/>
    <property type="match status" value="1"/>
</dbReference>
<feature type="repeat" description="ANK" evidence="3">
    <location>
        <begin position="129"/>
        <end position="161"/>
    </location>
</feature>
<feature type="repeat" description="ANK" evidence="3">
    <location>
        <begin position="195"/>
        <end position="227"/>
    </location>
</feature>
<organism evidence="6 7">
    <name type="scientific">Umbelopsis vinacea</name>
    <dbReference type="NCBI Taxonomy" id="44442"/>
    <lineage>
        <taxon>Eukaryota</taxon>
        <taxon>Fungi</taxon>
        <taxon>Fungi incertae sedis</taxon>
        <taxon>Mucoromycota</taxon>
        <taxon>Mucoromycotina</taxon>
        <taxon>Umbelopsidomycetes</taxon>
        <taxon>Umbelopsidales</taxon>
        <taxon>Umbelopsidaceae</taxon>
        <taxon>Umbelopsis</taxon>
    </lineage>
</organism>
<dbReference type="Pfam" id="PF06985">
    <property type="entry name" value="HET"/>
    <property type="match status" value="1"/>
</dbReference>
<dbReference type="Pfam" id="PF12796">
    <property type="entry name" value="Ank_2"/>
    <property type="match status" value="9"/>
</dbReference>
<dbReference type="EMBL" id="JAEPRA010000008">
    <property type="protein sequence ID" value="KAG2181465.1"/>
    <property type="molecule type" value="Genomic_DNA"/>
</dbReference>
<dbReference type="PROSITE" id="PS50297">
    <property type="entry name" value="ANK_REP_REGION"/>
    <property type="match status" value="16"/>
</dbReference>
<feature type="repeat" description="ANK" evidence="3">
    <location>
        <begin position="754"/>
        <end position="786"/>
    </location>
</feature>
<dbReference type="Gene3D" id="1.25.40.20">
    <property type="entry name" value="Ankyrin repeat-containing domain"/>
    <property type="match status" value="7"/>
</dbReference>
<feature type="repeat" description="ANK" evidence="3">
    <location>
        <begin position="822"/>
        <end position="849"/>
    </location>
</feature>
<feature type="repeat" description="ANK" evidence="3">
    <location>
        <begin position="63"/>
        <end position="95"/>
    </location>
</feature>
<dbReference type="InterPro" id="IPR010730">
    <property type="entry name" value="HET"/>
</dbReference>
<dbReference type="InterPro" id="IPR036770">
    <property type="entry name" value="Ankyrin_rpt-contain_sf"/>
</dbReference>
<keyword evidence="2 3" id="KW-0040">ANK repeat</keyword>
<protein>
    <recommendedName>
        <fullName evidence="5">Heterokaryon incompatibility domain-containing protein</fullName>
    </recommendedName>
</protein>
<feature type="repeat" description="ANK" evidence="3">
    <location>
        <begin position="294"/>
        <end position="326"/>
    </location>
</feature>
<feature type="compositionally biased region" description="Basic and acidic residues" evidence="4">
    <location>
        <begin position="13"/>
        <end position="23"/>
    </location>
</feature>
<accession>A0A8H7PX15</accession>
<keyword evidence="1" id="KW-0677">Repeat</keyword>
<feature type="repeat" description="ANK" evidence="3">
    <location>
        <begin position="228"/>
        <end position="260"/>
    </location>
</feature>
<feature type="region of interest" description="Disordered" evidence="4">
    <location>
        <begin position="1"/>
        <end position="33"/>
    </location>
</feature>
<dbReference type="PROSITE" id="PS50088">
    <property type="entry name" value="ANK_REPEAT"/>
    <property type="match status" value="21"/>
</dbReference>
<evidence type="ECO:0000313" key="6">
    <source>
        <dbReference type="EMBL" id="KAG2181465.1"/>
    </source>
</evidence>
<feature type="domain" description="Heterokaryon incompatibility" evidence="5">
    <location>
        <begin position="1303"/>
        <end position="1361"/>
    </location>
</feature>
<feature type="repeat" description="ANK" evidence="3">
    <location>
        <begin position="492"/>
        <end position="524"/>
    </location>
</feature>
<feature type="repeat" description="ANK" evidence="3">
    <location>
        <begin position="657"/>
        <end position="689"/>
    </location>
</feature>
<sequence length="1696" mass="188591">MEEGTNIDLPPSPRDDHNPDRNDSGNNEPQGDFSLHRAVSIGDLEDAELLIVHGADLHLTDRRGRSAFHLAALTGNTAMISLLRDHNADISTVDNFSETALHMAARLGHEGVVEQLLEYDVDIDAETVPLQTSLHLAVSYGHTNIVTLLLNHSAQVEAQDKDFARPIHLAAFNGYTDILLLLLEAGAVINAPTITLRTALHLAAHKGNKQIVELLLERGADANLLDKNERTPLHIAAKESWDEIVSLLIHHVSFIDAVDLKSRTALHLAAISGNVESAVQVLDHSAYIDSVDMLSETALHMAVESKHAEMVMLLLRRGANVDAIDGHSRTALSVAVICGDQQILEILMEYKATIDSTDPRLHNPLHLAASSQNKDIALYLLRHDAKVNHVDSSSRTALHLAVSTQFTRMVVSLLDHGADPNLKDVNLTTPFEIALLQGDEDIVKVLLPYVNDVNSKLSTGNPPLVEAVEHGYTQIVSLLATNNADLEIVNEDGCTPLLLAAENHRLDIISLLVEKKVNVDASDKHSMTALHWAARHGDPDLIHLLWKNITNTEKKNRDGKTALFISTERNHRYAVKALVSHGVFVNCKDQEGMTAVHKAALLGHAEIVSILMEAGATIEGKDDPIAALLDIASGAGHKNVVETILSQVRKSGSPIDYMSSALLNAAECGKVGVVLLLLNCGASIETKDQYGRTPLFLAGKYPDLVATLVDKGSDMEARTLRGYTPIHYYTFRGYFGSLRLLLNLDCNISSFDCESQTALHHAVKGDNLAITELLVHRGIDLNAWDCMGLTAIHIAIQKNNIDIVEAIVQKGIDIDTSDRRIPRSTPLKMAIEYGREEIVQLLINHGANVKCTLGDQTSLPLHLAASRLNPMIVSMILNAGAIPNLEGSDGYSPLQSLIYTLQKKITCEDIANEHSVLEVTNLLLKAGADSCRLHTPRQIKYFYPKVADLLSRHSSIPSQQHYPSGRLPRISSSSHYRSVGPLTEIIPNPETGHISVLNSSIMMDDVMNMYSTGFPSSRELQLDKFKVVKEGESTHDDGFAAMTMGFKITHSLSTDDRAARIIASLIQGISAKFYCNNNIFVVDLPESHNYIAPRWASNFNSMRGVVRNSPTLIVQIPQKRTELSVPGWYMNKNPLLRFIDAVYVCRRSNPDHPDKDEFSDILGGTEERLEVHLHAILVAGLCILSVVKGPQLIEKLVNAILGVKTGLGRQPASSTPPTEWQILNRIKCDCDSQFPHRPLTPVAAAKAAGMQIWRNREHEMVTRAWDLEDDSLVHNVDIRHVTFMTHKWSEPEVQYHSLLEQISTKSAKLQHIRDALLQHTRYVWLDTICIDKADLSELDRTIRSMYKWYSNCQAVVLDSGTSLNDWCRRGWCLQEGAAAGILYGISKDDKLVTIQELAKEQNVNLCILDLHLHYRHGNAAEILSRMNVRKTTREEDMTYALAGIFQIHLTASYGAGSEPRERLLCELAKKKGDISFLSFPTTDNKTLNHLPTPANLNYLMARCTETSTPANDSNHGICIEVRLVQGEEKMRVLEMLKQWHSLRIFHGKSEGIPELIAAAELRENRNSADIELAFVHEIRSIMLVQIYCEDPQTGGNRPTKFCFRLQCCQIEEDEFERLFDYLDADHERIWLNSKPSNATISTLQQRRKRRNNTREQPVTTFREPGSDVTDQDLAAKRLKLSLHDFLVDKREPYTPT</sequence>
<evidence type="ECO:0000256" key="2">
    <source>
        <dbReference type="ARBA" id="ARBA00023043"/>
    </source>
</evidence>
<evidence type="ECO:0000256" key="1">
    <source>
        <dbReference type="ARBA" id="ARBA00022737"/>
    </source>
</evidence>
<feature type="repeat" description="ANK" evidence="3">
    <location>
        <begin position="393"/>
        <end position="425"/>
    </location>
</feature>